<proteinExistence type="predicted"/>
<protein>
    <submittedName>
        <fullName evidence="7">YIP1 family protein</fullName>
    </submittedName>
</protein>
<keyword evidence="8" id="KW-1185">Reference proteome</keyword>
<keyword evidence="2 5" id="KW-0812">Transmembrane</keyword>
<dbReference type="EMBL" id="JAUBDI010000010">
    <property type="protein sequence ID" value="MDW0113870.1"/>
    <property type="molecule type" value="Genomic_DNA"/>
</dbReference>
<evidence type="ECO:0000256" key="1">
    <source>
        <dbReference type="ARBA" id="ARBA00004141"/>
    </source>
</evidence>
<feature type="domain" description="Yip1" evidence="6">
    <location>
        <begin position="15"/>
        <end position="197"/>
    </location>
</feature>
<feature type="transmembrane region" description="Helical" evidence="5">
    <location>
        <begin position="155"/>
        <end position="174"/>
    </location>
</feature>
<feature type="transmembrane region" description="Helical" evidence="5">
    <location>
        <begin position="69"/>
        <end position="94"/>
    </location>
</feature>
<dbReference type="InterPro" id="IPR006977">
    <property type="entry name" value="Yip1_dom"/>
</dbReference>
<feature type="transmembrane region" description="Helical" evidence="5">
    <location>
        <begin position="106"/>
        <end position="125"/>
    </location>
</feature>
<keyword evidence="3 5" id="KW-1133">Transmembrane helix</keyword>
<dbReference type="Pfam" id="PF04893">
    <property type="entry name" value="Yip1"/>
    <property type="match status" value="1"/>
</dbReference>
<dbReference type="Proteomes" id="UP001282284">
    <property type="component" value="Unassembled WGS sequence"/>
</dbReference>
<evidence type="ECO:0000256" key="3">
    <source>
        <dbReference type="ARBA" id="ARBA00022989"/>
    </source>
</evidence>
<keyword evidence="4 5" id="KW-0472">Membrane</keyword>
<comment type="caution">
    <text evidence="7">The sequence shown here is derived from an EMBL/GenBank/DDBJ whole genome shotgun (WGS) entry which is preliminary data.</text>
</comment>
<dbReference type="RefSeq" id="WP_317944490.1">
    <property type="nucleotide sequence ID" value="NZ_JAUBDI010000010.1"/>
</dbReference>
<accession>A0ABU4GA77</accession>
<sequence>MFGGSDEKPLNEWISIWLHPRNTVNFLMESKSTKFIWIVTMIAGFFNTLGSLSFDPMNDTERFSETLRWSFIIGTIGGLFCLYAVGGFFHLFAMLFGGKGKLRGTFMAYCVPNLFFIILGAKWLLDWFLISRGLDVSAATFSTFQESLFIITNKLAIILLLCSSVAFIISIAEVHAISIWKAISTFLIPAIIIYYFILPLLYLMLYYIWRSCVA</sequence>
<reference evidence="7 8" key="1">
    <citation type="submission" date="2023-06" db="EMBL/GenBank/DDBJ databases">
        <title>Sporosarcina sp. nov., isolated from Korean traditional fermented seafood 'Jeotgal'.</title>
        <authorList>
            <person name="Yang A.I."/>
            <person name="Shin N.-R."/>
        </authorList>
    </citation>
    <scope>NUCLEOTIDE SEQUENCE [LARGE SCALE GENOMIC DNA]</scope>
    <source>
        <strain evidence="7 8">KCTC13119</strain>
    </source>
</reference>
<evidence type="ECO:0000313" key="7">
    <source>
        <dbReference type="EMBL" id="MDW0113870.1"/>
    </source>
</evidence>
<evidence type="ECO:0000256" key="4">
    <source>
        <dbReference type="ARBA" id="ARBA00023136"/>
    </source>
</evidence>
<comment type="subcellular location">
    <subcellularLocation>
        <location evidence="1">Membrane</location>
        <topology evidence="1">Multi-pass membrane protein</topology>
    </subcellularLocation>
</comment>
<name>A0ABU4GA77_9BACL</name>
<gene>
    <name evidence="7" type="ORF">QT711_11790</name>
</gene>
<evidence type="ECO:0000256" key="2">
    <source>
        <dbReference type="ARBA" id="ARBA00022692"/>
    </source>
</evidence>
<evidence type="ECO:0000256" key="5">
    <source>
        <dbReference type="SAM" id="Phobius"/>
    </source>
</evidence>
<feature type="transmembrane region" description="Helical" evidence="5">
    <location>
        <begin position="186"/>
        <end position="209"/>
    </location>
</feature>
<organism evidence="7 8">
    <name type="scientific">Sporosarcina saromensis</name>
    <dbReference type="NCBI Taxonomy" id="359365"/>
    <lineage>
        <taxon>Bacteria</taxon>
        <taxon>Bacillati</taxon>
        <taxon>Bacillota</taxon>
        <taxon>Bacilli</taxon>
        <taxon>Bacillales</taxon>
        <taxon>Caryophanaceae</taxon>
        <taxon>Sporosarcina</taxon>
    </lineage>
</organism>
<evidence type="ECO:0000259" key="6">
    <source>
        <dbReference type="Pfam" id="PF04893"/>
    </source>
</evidence>
<evidence type="ECO:0000313" key="8">
    <source>
        <dbReference type="Proteomes" id="UP001282284"/>
    </source>
</evidence>
<feature type="transmembrane region" description="Helical" evidence="5">
    <location>
        <begin position="35"/>
        <end position="54"/>
    </location>
</feature>